<dbReference type="RefSeq" id="WP_091872107.1">
    <property type="nucleotide sequence ID" value="NZ_FNAO01000008.1"/>
</dbReference>
<organism evidence="4 5">
    <name type="scientific">Pricia antarctica</name>
    <dbReference type="NCBI Taxonomy" id="641691"/>
    <lineage>
        <taxon>Bacteria</taxon>
        <taxon>Pseudomonadati</taxon>
        <taxon>Bacteroidota</taxon>
        <taxon>Flavobacteriia</taxon>
        <taxon>Flavobacteriales</taxon>
        <taxon>Flavobacteriaceae</taxon>
        <taxon>Pricia</taxon>
    </lineage>
</organism>
<dbReference type="EMBL" id="FNAO01000008">
    <property type="protein sequence ID" value="SDE91475.1"/>
    <property type="molecule type" value="Genomic_DNA"/>
</dbReference>
<dbReference type="SUPFAM" id="SSF53335">
    <property type="entry name" value="S-adenosyl-L-methionine-dependent methyltransferases"/>
    <property type="match status" value="1"/>
</dbReference>
<dbReference type="InterPro" id="IPR017804">
    <property type="entry name" value="MeTrfase_EgtD-like"/>
</dbReference>
<dbReference type="STRING" id="641691.SAMN05421636_108283"/>
<keyword evidence="1 4" id="KW-0489">Methyltransferase</keyword>
<dbReference type="AlphaFoldDB" id="A0A1G7GTM7"/>
<proteinExistence type="predicted"/>
<dbReference type="PIRSF" id="PIRSF018005">
    <property type="entry name" value="UCP018005"/>
    <property type="match status" value="1"/>
</dbReference>
<dbReference type="Proteomes" id="UP000199109">
    <property type="component" value="Unassembled WGS sequence"/>
</dbReference>
<dbReference type="PANTHER" id="PTHR43397:SF1">
    <property type="entry name" value="ERGOTHIONEINE BIOSYNTHESIS PROTEIN 1"/>
    <property type="match status" value="1"/>
</dbReference>
<dbReference type="GO" id="GO:0008168">
    <property type="term" value="F:methyltransferase activity"/>
    <property type="evidence" value="ECO:0007669"/>
    <property type="project" value="UniProtKB-KW"/>
</dbReference>
<dbReference type="InterPro" id="IPR029063">
    <property type="entry name" value="SAM-dependent_MTases_sf"/>
</dbReference>
<protein>
    <submittedName>
        <fullName evidence="4">Dimethylhistidine N-methyltransferase</fullName>
    </submittedName>
</protein>
<dbReference type="InterPro" id="IPR019257">
    <property type="entry name" value="MeTrfase_dom"/>
</dbReference>
<gene>
    <name evidence="4" type="ORF">SAMN05421636_108283</name>
</gene>
<dbReference type="GO" id="GO:0032259">
    <property type="term" value="P:methylation"/>
    <property type="evidence" value="ECO:0007669"/>
    <property type="project" value="UniProtKB-KW"/>
</dbReference>
<keyword evidence="5" id="KW-1185">Reference proteome</keyword>
<name>A0A1G7GTM7_9FLAO</name>
<evidence type="ECO:0000259" key="3">
    <source>
        <dbReference type="Pfam" id="PF10017"/>
    </source>
</evidence>
<dbReference type="PANTHER" id="PTHR43397">
    <property type="entry name" value="ERGOTHIONEINE BIOSYNTHESIS PROTEIN 1"/>
    <property type="match status" value="1"/>
</dbReference>
<accession>A0A1G7GTM7</accession>
<evidence type="ECO:0000313" key="5">
    <source>
        <dbReference type="Proteomes" id="UP000199109"/>
    </source>
</evidence>
<keyword evidence="2 4" id="KW-0808">Transferase</keyword>
<evidence type="ECO:0000313" key="4">
    <source>
        <dbReference type="EMBL" id="SDE91475.1"/>
    </source>
</evidence>
<dbReference type="Gene3D" id="3.40.50.150">
    <property type="entry name" value="Vaccinia Virus protein VP39"/>
    <property type="match status" value="1"/>
</dbReference>
<dbReference type="OrthoDB" id="5289726at2"/>
<evidence type="ECO:0000256" key="2">
    <source>
        <dbReference type="ARBA" id="ARBA00022679"/>
    </source>
</evidence>
<dbReference type="InterPro" id="IPR051128">
    <property type="entry name" value="EgtD_Methyltrsf_superfamily"/>
</dbReference>
<reference evidence="4 5" key="1">
    <citation type="submission" date="2016-10" db="EMBL/GenBank/DDBJ databases">
        <authorList>
            <person name="de Groot N.N."/>
        </authorList>
    </citation>
    <scope>NUCLEOTIDE SEQUENCE [LARGE SCALE GENOMIC DNA]</scope>
    <source>
        <strain evidence="4 5">DSM 23421</strain>
    </source>
</reference>
<feature type="domain" description="Histidine-specific methyltransferase SAM-dependent" evidence="3">
    <location>
        <begin position="13"/>
        <end position="321"/>
    </location>
</feature>
<sequence length="326" mass="37668">MQELIAPALETQFEKDVYKGLTDYPKHLSSQYFYDATGDKLFQDIMDMPEYYLTDREFEILSENTEEIAQLFAQGNASFKLTELGAGDGMKTKILLKYLSENNFDFKYQPIDISQNALDGLEKSLRNELPQVLVETRQGTYFETLSAINAENGTKKVILFLGSNIGNLLHPQAMEFLRNIQEVMQKEDLLLVGFDMKKNPQIILDAYNDPKGITATFNKNVLTRINRELDGNFNLDKFRHWEVYNPESGTAKSYLVAMEGHTVTLEKLDLQVNFEAWETIHTEISQKYDDRTIKWLADRAGLKIVTEFGDAKGQYKNYVFRRKKKQ</sequence>
<evidence type="ECO:0000256" key="1">
    <source>
        <dbReference type="ARBA" id="ARBA00022603"/>
    </source>
</evidence>
<dbReference type="Pfam" id="PF10017">
    <property type="entry name" value="Methyltransf_33"/>
    <property type="match status" value="1"/>
</dbReference>